<dbReference type="STRING" id="35818.HPU229336_00110"/>
<comment type="caution">
    <text evidence="1">The sequence shown here is derived from an EMBL/GenBank/DDBJ whole genome shotgun (WGS) entry which is preliminary data.</text>
</comment>
<dbReference type="PATRIC" id="fig|35818.11.peg.889"/>
<dbReference type="InterPro" id="IPR011652">
    <property type="entry name" value="MORN_2"/>
</dbReference>
<reference evidence="1 2" key="1">
    <citation type="submission" date="2014-06" db="EMBL/GenBank/DDBJ databases">
        <title>Helicobacter pullorum isolates in fresh chicken meat - phenotypic and genotypic features.</title>
        <authorList>
            <person name="Borges V."/>
            <person name="Santos A."/>
            <person name="Correia C.B."/>
            <person name="Saraiva M."/>
            <person name="Menard A."/>
            <person name="Vieira L."/>
            <person name="Sampaio D.A."/>
            <person name="Gomes J.P."/>
            <person name="Oleastro M."/>
        </authorList>
    </citation>
    <scope>NUCLEOTIDE SEQUENCE [LARGE SCALE GENOMIC DNA]</scope>
    <source>
        <strain evidence="1 2">229334/12</strain>
    </source>
</reference>
<evidence type="ECO:0000313" key="1">
    <source>
        <dbReference type="EMBL" id="KPH56557.1"/>
    </source>
</evidence>
<name>A0A0N1EC90_9HELI</name>
<dbReference type="SUPFAM" id="SSF82185">
    <property type="entry name" value="Histone H3 K4-specific methyltransferase SET7/9 N-terminal domain"/>
    <property type="match status" value="1"/>
</dbReference>
<evidence type="ECO:0000313" key="2">
    <source>
        <dbReference type="Proteomes" id="UP000037997"/>
    </source>
</evidence>
<dbReference type="AlphaFoldDB" id="A0A0N1EC90"/>
<accession>A0A0N1EC90</accession>
<dbReference type="RefSeq" id="WP_054197459.1">
    <property type="nucleotide sequence ID" value="NZ_JNOC01000002.1"/>
</dbReference>
<protein>
    <recommendedName>
        <fullName evidence="3">MORN repeat variant</fullName>
    </recommendedName>
</protein>
<dbReference type="Gene3D" id="3.90.930.1">
    <property type="match status" value="1"/>
</dbReference>
<proteinExistence type="predicted"/>
<sequence length="210" mass="24328">MNNKNNKKKILFIILLLVLLIGGFIFVYKNTYEATTANGQETKIFVFNDVSYDIYNFELFSGEFINVYDNGNKKMILKIRKGKLNGTITEYYSNGIIKFIGDYYNNQMANGCASFYYQNGNLSHYFCYKNGKQDGSQMILYENGNMKVQAEMKQGRLMGTELIFRENGTLLYEIDTNNAIIKEFDEKGNFIGNHSNEKAKKIVKEILWKN</sequence>
<dbReference type="Pfam" id="PF07661">
    <property type="entry name" value="MORN_2"/>
    <property type="match status" value="2"/>
</dbReference>
<gene>
    <name evidence="1" type="ORF">HPU229334_04470</name>
</gene>
<evidence type="ECO:0008006" key="3">
    <source>
        <dbReference type="Google" id="ProtNLM"/>
    </source>
</evidence>
<dbReference type="Proteomes" id="UP000037997">
    <property type="component" value="Unassembled WGS sequence"/>
</dbReference>
<organism evidence="1 2">
    <name type="scientific">Helicobacter pullorum</name>
    <dbReference type="NCBI Taxonomy" id="35818"/>
    <lineage>
        <taxon>Bacteria</taxon>
        <taxon>Pseudomonadati</taxon>
        <taxon>Campylobacterota</taxon>
        <taxon>Epsilonproteobacteria</taxon>
        <taxon>Campylobacterales</taxon>
        <taxon>Helicobacteraceae</taxon>
        <taxon>Helicobacter</taxon>
    </lineage>
</organism>
<dbReference type="EMBL" id="JNOC01000002">
    <property type="protein sequence ID" value="KPH56557.1"/>
    <property type="molecule type" value="Genomic_DNA"/>
</dbReference>